<proteinExistence type="predicted"/>
<evidence type="ECO:0000313" key="2">
    <source>
        <dbReference type="Proteomes" id="UP000285517"/>
    </source>
</evidence>
<dbReference type="KEGG" id="aev:EI546_09975"/>
<protein>
    <submittedName>
        <fullName evidence="1">Uncharacterized protein</fullName>
    </submittedName>
</protein>
<dbReference type="RefSeq" id="WP_128250404.1">
    <property type="nucleotide sequence ID" value="NZ_CP034951.1"/>
</dbReference>
<dbReference type="EMBL" id="CP034951">
    <property type="protein sequence ID" value="QAA82030.1"/>
    <property type="molecule type" value="Genomic_DNA"/>
</dbReference>
<keyword evidence="2" id="KW-1185">Reference proteome</keyword>
<organism evidence="1 2">
    <name type="scientific">Aequorivita ciconiae</name>
    <dbReference type="NCBI Taxonomy" id="2494375"/>
    <lineage>
        <taxon>Bacteria</taxon>
        <taxon>Pseudomonadati</taxon>
        <taxon>Bacteroidota</taxon>
        <taxon>Flavobacteriia</taxon>
        <taxon>Flavobacteriales</taxon>
        <taxon>Flavobacteriaceae</taxon>
        <taxon>Aequorivita</taxon>
    </lineage>
</organism>
<dbReference type="AlphaFoldDB" id="A0A410G435"/>
<evidence type="ECO:0000313" key="1">
    <source>
        <dbReference type="EMBL" id="QAA82030.1"/>
    </source>
</evidence>
<accession>A0A410G435</accession>
<dbReference type="Proteomes" id="UP000285517">
    <property type="component" value="Chromosome"/>
</dbReference>
<dbReference type="OrthoDB" id="1447971at2"/>
<name>A0A410G435_9FLAO</name>
<reference evidence="1 2" key="1">
    <citation type="submission" date="2019-01" db="EMBL/GenBank/DDBJ databases">
        <title>Complete genome sequencing of Aequorivita sp. H23M31.</title>
        <authorList>
            <person name="Bae J.-W."/>
        </authorList>
    </citation>
    <scope>NUCLEOTIDE SEQUENCE [LARGE SCALE GENOMIC DNA]</scope>
    <source>
        <strain evidence="1 2">H23M31</strain>
    </source>
</reference>
<gene>
    <name evidence="1" type="ORF">EI546_09975</name>
</gene>
<sequence length="82" mass="9814">MDITEKERDNYFAVLNSYTYKLSKLGSPKFEYTDAERNQKFDALADKLKLEMAEILSPENFEIHFESFGKIKKLVYQKRHWS</sequence>